<sequence length="128" mass="15022">MADKFLSVDELLKLFGEWVKKKPFATSAVKYETPSMVFWIDCPENGFFRECALMGYDDGTNEFTIKCDEKFMNQEIRKVWGECSLEICEGPIIIVDRVCKREVWNLIKKFCEVDDSVKKRIDEMIVKN</sequence>
<evidence type="ECO:0000313" key="1">
    <source>
        <dbReference type="EMBL" id="AYV83231.1"/>
    </source>
</evidence>
<name>A0A3G5AAJ3_9VIRU</name>
<proteinExistence type="predicted"/>
<gene>
    <name evidence="1" type="ORF">Hyperionvirus5_37</name>
</gene>
<dbReference type="EMBL" id="MK072387">
    <property type="protein sequence ID" value="AYV83231.1"/>
    <property type="molecule type" value="Genomic_DNA"/>
</dbReference>
<reference evidence="1" key="1">
    <citation type="submission" date="2018-10" db="EMBL/GenBank/DDBJ databases">
        <title>Hidden diversity of soil giant viruses.</title>
        <authorList>
            <person name="Schulz F."/>
            <person name="Alteio L."/>
            <person name="Goudeau D."/>
            <person name="Ryan E.M."/>
            <person name="Malmstrom R.R."/>
            <person name="Blanchard J."/>
            <person name="Woyke T."/>
        </authorList>
    </citation>
    <scope>NUCLEOTIDE SEQUENCE</scope>
    <source>
        <strain evidence="1">HYV1</strain>
    </source>
</reference>
<organism evidence="1">
    <name type="scientific">Hyperionvirus sp</name>
    <dbReference type="NCBI Taxonomy" id="2487770"/>
    <lineage>
        <taxon>Viruses</taxon>
        <taxon>Varidnaviria</taxon>
        <taxon>Bamfordvirae</taxon>
        <taxon>Nucleocytoviricota</taxon>
        <taxon>Megaviricetes</taxon>
        <taxon>Imitervirales</taxon>
        <taxon>Mimiviridae</taxon>
        <taxon>Klosneuvirinae</taxon>
    </lineage>
</organism>
<accession>A0A3G5AAJ3</accession>
<protein>
    <submittedName>
        <fullName evidence="1">Uncharacterized protein</fullName>
    </submittedName>
</protein>